<accession>A0ABZ2LPL7</accession>
<sequence>MPDQLRSAVSGPDRYEPDINPTYLEMAQHYGVTVVSGVTEKAEGQAKVEGGVLIAQR</sequence>
<dbReference type="RefSeq" id="WP_394821465.1">
    <property type="nucleotide sequence ID" value="NZ_CP089984.1"/>
</dbReference>
<reference evidence="1 2" key="1">
    <citation type="submission" date="2021-12" db="EMBL/GenBank/DDBJ databases">
        <title>Discovery of the Pendulisporaceae a myxobacterial family with distinct sporulation behavior and unique specialized metabolism.</title>
        <authorList>
            <person name="Garcia R."/>
            <person name="Popoff A."/>
            <person name="Bader C.D."/>
            <person name="Loehr J."/>
            <person name="Walesch S."/>
            <person name="Walt C."/>
            <person name="Boldt J."/>
            <person name="Bunk B."/>
            <person name="Haeckl F.J.F.P.J."/>
            <person name="Gunesch A.P."/>
            <person name="Birkelbach J."/>
            <person name="Nuebel U."/>
            <person name="Pietschmann T."/>
            <person name="Bach T."/>
            <person name="Mueller R."/>
        </authorList>
    </citation>
    <scope>NUCLEOTIDE SEQUENCE [LARGE SCALE GENOMIC DNA]</scope>
    <source>
        <strain evidence="1 2">MSr11954</strain>
    </source>
</reference>
<evidence type="ECO:0000313" key="2">
    <source>
        <dbReference type="Proteomes" id="UP001370348"/>
    </source>
</evidence>
<proteinExistence type="predicted"/>
<dbReference type="EMBL" id="CP089984">
    <property type="protein sequence ID" value="WXB11848.1"/>
    <property type="molecule type" value="Genomic_DNA"/>
</dbReference>
<evidence type="ECO:0000313" key="1">
    <source>
        <dbReference type="EMBL" id="WXB11848.1"/>
    </source>
</evidence>
<dbReference type="Proteomes" id="UP001370348">
    <property type="component" value="Chromosome"/>
</dbReference>
<keyword evidence="2" id="KW-1185">Reference proteome</keyword>
<protein>
    <submittedName>
        <fullName evidence="1">Uncharacterized protein</fullName>
    </submittedName>
</protein>
<name>A0ABZ2LPL7_9BACT</name>
<gene>
    <name evidence="1" type="ORF">LZC94_28810</name>
</gene>
<organism evidence="1 2">
    <name type="scientific">Pendulispora albinea</name>
    <dbReference type="NCBI Taxonomy" id="2741071"/>
    <lineage>
        <taxon>Bacteria</taxon>
        <taxon>Pseudomonadati</taxon>
        <taxon>Myxococcota</taxon>
        <taxon>Myxococcia</taxon>
        <taxon>Myxococcales</taxon>
        <taxon>Sorangiineae</taxon>
        <taxon>Pendulisporaceae</taxon>
        <taxon>Pendulispora</taxon>
    </lineage>
</organism>